<feature type="binding site" evidence="6">
    <location>
        <position position="168"/>
    </location>
    <ligand>
        <name>S-adenosyl-L-methionine</name>
        <dbReference type="ChEBI" id="CHEBI:59789"/>
    </ligand>
</feature>
<dbReference type="GO" id="GO:0005840">
    <property type="term" value="C:ribosome"/>
    <property type="evidence" value="ECO:0007669"/>
    <property type="project" value="UniProtKB-KW"/>
</dbReference>
<evidence type="ECO:0000256" key="4">
    <source>
        <dbReference type="ARBA" id="ARBA00022679"/>
    </source>
</evidence>
<comment type="caution">
    <text evidence="7">The sequence shown here is derived from an EMBL/GenBank/DDBJ whole genome shotgun (WGS) entry which is preliminary data.</text>
</comment>
<dbReference type="InterPro" id="IPR050078">
    <property type="entry name" value="Ribosomal_L11_MeTrfase_PrmA"/>
</dbReference>
<comment type="subcellular location">
    <subcellularLocation>
        <location evidence="6">Cytoplasm</location>
    </subcellularLocation>
</comment>
<dbReference type="Proteomes" id="UP000886829">
    <property type="component" value="Unassembled WGS sequence"/>
</dbReference>
<keyword evidence="3 6" id="KW-0489">Methyltransferase</keyword>
<dbReference type="CDD" id="cd02440">
    <property type="entry name" value="AdoMet_MTases"/>
    <property type="match status" value="1"/>
</dbReference>
<reference evidence="7" key="2">
    <citation type="submission" date="2021-04" db="EMBL/GenBank/DDBJ databases">
        <authorList>
            <person name="Gilroy R."/>
        </authorList>
    </citation>
    <scope>NUCLEOTIDE SEQUENCE</scope>
    <source>
        <strain evidence="7">USASDec5-558</strain>
    </source>
</reference>
<gene>
    <name evidence="6 7" type="primary">prmA</name>
    <name evidence="7" type="ORF">H9850_06130</name>
</gene>
<comment type="function">
    <text evidence="6">Methylates ribosomal protein L11.</text>
</comment>
<feature type="binding site" evidence="6">
    <location>
        <position position="147"/>
    </location>
    <ligand>
        <name>S-adenosyl-L-methionine</name>
        <dbReference type="ChEBI" id="CHEBI:59789"/>
    </ligand>
</feature>
<reference evidence="7" key="1">
    <citation type="journal article" date="2021" name="PeerJ">
        <title>Extensive microbial diversity within the chicken gut microbiome revealed by metagenomics and culture.</title>
        <authorList>
            <person name="Gilroy R."/>
            <person name="Ravi A."/>
            <person name="Getino M."/>
            <person name="Pursley I."/>
            <person name="Horton D.L."/>
            <person name="Alikhan N.F."/>
            <person name="Baker D."/>
            <person name="Gharbi K."/>
            <person name="Hall N."/>
            <person name="Watson M."/>
            <person name="Adriaenssens E.M."/>
            <person name="Foster-Nyarko E."/>
            <person name="Jarju S."/>
            <person name="Secka A."/>
            <person name="Antonio M."/>
            <person name="Oren A."/>
            <person name="Chaudhuri R.R."/>
            <person name="La Ragione R."/>
            <person name="Hildebrand F."/>
            <person name="Pallen M.J."/>
        </authorList>
    </citation>
    <scope>NUCLEOTIDE SEQUENCE</scope>
    <source>
        <strain evidence="7">USASDec5-558</strain>
    </source>
</reference>
<dbReference type="GO" id="GO:0032259">
    <property type="term" value="P:methylation"/>
    <property type="evidence" value="ECO:0007669"/>
    <property type="project" value="UniProtKB-KW"/>
</dbReference>
<dbReference type="PANTHER" id="PTHR43648">
    <property type="entry name" value="ELECTRON TRANSFER FLAVOPROTEIN BETA SUBUNIT LYSINE METHYLTRANSFERASE"/>
    <property type="match status" value="1"/>
</dbReference>
<evidence type="ECO:0000313" key="8">
    <source>
        <dbReference type="Proteomes" id="UP000886829"/>
    </source>
</evidence>
<evidence type="ECO:0000256" key="6">
    <source>
        <dbReference type="HAMAP-Rule" id="MF_00735"/>
    </source>
</evidence>
<dbReference type="GO" id="GO:0005829">
    <property type="term" value="C:cytosol"/>
    <property type="evidence" value="ECO:0007669"/>
    <property type="project" value="TreeGrafter"/>
</dbReference>
<dbReference type="SUPFAM" id="SSF53335">
    <property type="entry name" value="S-adenosyl-L-methionine-dependent methyltransferases"/>
    <property type="match status" value="1"/>
</dbReference>
<dbReference type="EMBL" id="DXEV01000117">
    <property type="protein sequence ID" value="HIX57032.1"/>
    <property type="molecule type" value="Genomic_DNA"/>
</dbReference>
<evidence type="ECO:0000256" key="1">
    <source>
        <dbReference type="ARBA" id="ARBA00009741"/>
    </source>
</evidence>
<evidence type="ECO:0000313" key="7">
    <source>
        <dbReference type="EMBL" id="HIX57032.1"/>
    </source>
</evidence>
<keyword evidence="7" id="KW-0689">Ribosomal protein</keyword>
<keyword evidence="4 6" id="KW-0808">Transferase</keyword>
<dbReference type="PANTHER" id="PTHR43648:SF1">
    <property type="entry name" value="ELECTRON TRANSFER FLAVOPROTEIN BETA SUBUNIT LYSINE METHYLTRANSFERASE"/>
    <property type="match status" value="1"/>
</dbReference>
<dbReference type="Pfam" id="PF06325">
    <property type="entry name" value="PrmA"/>
    <property type="match status" value="1"/>
</dbReference>
<evidence type="ECO:0000256" key="3">
    <source>
        <dbReference type="ARBA" id="ARBA00022603"/>
    </source>
</evidence>
<keyword evidence="7" id="KW-0687">Ribonucleoprotein</keyword>
<sequence length="294" mass="31733">MSENQAWKEVSLIVDGSKAEEISDVLFCLGAVSVTYQDAKDDPILEPLPGEQKMWPTTVVIGLFEKGTNTDPVVSYLQHTYGDNLPIAAHDLEDRDWVRAWMENFKPIPCGQKLWICPSWCEVPDPNAVTVMLDPGLAFGTGTHPTTFLCLGFLDGLDLQGKNILDYGCGSGILAIAALKLGASQAYGVDIDPQALIASHDNAERNHVAERLTLSDGSNKEIPACPIVVANILAGPLAELEPNIASLCQSGGRLALSGILEEQAEEVIAAYQKDFNIDSTKSLEGWVLITATRK</sequence>
<dbReference type="HAMAP" id="MF_00735">
    <property type="entry name" value="Methyltr_PrmA"/>
    <property type="match status" value="1"/>
</dbReference>
<organism evidence="7 8">
    <name type="scientific">Candidatus Anaerobiospirillum pullistercoris</name>
    <dbReference type="NCBI Taxonomy" id="2838452"/>
    <lineage>
        <taxon>Bacteria</taxon>
        <taxon>Pseudomonadati</taxon>
        <taxon>Pseudomonadota</taxon>
        <taxon>Gammaproteobacteria</taxon>
        <taxon>Aeromonadales</taxon>
        <taxon>Succinivibrionaceae</taxon>
        <taxon>Anaerobiospirillum</taxon>
    </lineage>
</organism>
<proteinExistence type="inferred from homology"/>
<dbReference type="EC" id="2.1.1.-" evidence="6"/>
<keyword evidence="2 6" id="KW-0963">Cytoplasm</keyword>
<dbReference type="InterPro" id="IPR004498">
    <property type="entry name" value="Ribosomal_PrmA_MeTrfase"/>
</dbReference>
<feature type="binding site" evidence="6">
    <location>
        <position position="231"/>
    </location>
    <ligand>
        <name>S-adenosyl-L-methionine</name>
        <dbReference type="ChEBI" id="CHEBI:59789"/>
    </ligand>
</feature>
<accession>A0A9D1WF03</accession>
<name>A0A9D1WF03_9GAMM</name>
<comment type="catalytic activity">
    <reaction evidence="6">
        <text>L-lysyl-[protein] + 3 S-adenosyl-L-methionine = N(6),N(6),N(6)-trimethyl-L-lysyl-[protein] + 3 S-adenosyl-L-homocysteine + 3 H(+)</text>
        <dbReference type="Rhea" id="RHEA:54192"/>
        <dbReference type="Rhea" id="RHEA-COMP:9752"/>
        <dbReference type="Rhea" id="RHEA-COMP:13826"/>
        <dbReference type="ChEBI" id="CHEBI:15378"/>
        <dbReference type="ChEBI" id="CHEBI:29969"/>
        <dbReference type="ChEBI" id="CHEBI:57856"/>
        <dbReference type="ChEBI" id="CHEBI:59789"/>
        <dbReference type="ChEBI" id="CHEBI:61961"/>
    </reaction>
</comment>
<dbReference type="InterPro" id="IPR029063">
    <property type="entry name" value="SAM-dependent_MTases_sf"/>
</dbReference>
<dbReference type="PIRSF" id="PIRSF000401">
    <property type="entry name" value="RPL11_MTase"/>
    <property type="match status" value="1"/>
</dbReference>
<evidence type="ECO:0000256" key="2">
    <source>
        <dbReference type="ARBA" id="ARBA00022490"/>
    </source>
</evidence>
<feature type="binding site" evidence="6">
    <location>
        <position position="190"/>
    </location>
    <ligand>
        <name>S-adenosyl-L-methionine</name>
        <dbReference type="ChEBI" id="CHEBI:59789"/>
    </ligand>
</feature>
<dbReference type="GO" id="GO:0016279">
    <property type="term" value="F:protein-lysine N-methyltransferase activity"/>
    <property type="evidence" value="ECO:0007669"/>
    <property type="project" value="TreeGrafter"/>
</dbReference>
<evidence type="ECO:0000256" key="5">
    <source>
        <dbReference type="ARBA" id="ARBA00022691"/>
    </source>
</evidence>
<keyword evidence="5 6" id="KW-0949">S-adenosyl-L-methionine</keyword>
<comment type="similarity">
    <text evidence="1 6">Belongs to the methyltransferase superfamily. PrmA family.</text>
</comment>
<dbReference type="Gene3D" id="3.40.50.150">
    <property type="entry name" value="Vaccinia Virus protein VP39"/>
    <property type="match status" value="1"/>
</dbReference>
<dbReference type="NCBIfam" id="TIGR00406">
    <property type="entry name" value="prmA"/>
    <property type="match status" value="1"/>
</dbReference>
<dbReference type="AlphaFoldDB" id="A0A9D1WF03"/>
<protein>
    <recommendedName>
        <fullName evidence="6">Ribosomal protein L11 methyltransferase</fullName>
        <shortName evidence="6">L11 Mtase</shortName>
        <ecNumber evidence="6">2.1.1.-</ecNumber>
    </recommendedName>
</protein>